<keyword evidence="3" id="KW-1185">Reference proteome</keyword>
<evidence type="ECO:0000313" key="2">
    <source>
        <dbReference type="EMBL" id="KAL0639689.1"/>
    </source>
</evidence>
<dbReference type="EMBL" id="JBBBZM010000009">
    <property type="protein sequence ID" value="KAL0639689.1"/>
    <property type="molecule type" value="Genomic_DNA"/>
</dbReference>
<organism evidence="2 3">
    <name type="scientific">Discina gigas</name>
    <dbReference type="NCBI Taxonomy" id="1032678"/>
    <lineage>
        <taxon>Eukaryota</taxon>
        <taxon>Fungi</taxon>
        <taxon>Dikarya</taxon>
        <taxon>Ascomycota</taxon>
        <taxon>Pezizomycotina</taxon>
        <taxon>Pezizomycetes</taxon>
        <taxon>Pezizales</taxon>
        <taxon>Discinaceae</taxon>
        <taxon>Discina</taxon>
    </lineage>
</organism>
<accession>A0ABR3GUU6</accession>
<evidence type="ECO:0000313" key="3">
    <source>
        <dbReference type="Proteomes" id="UP001447188"/>
    </source>
</evidence>
<proteinExistence type="predicted"/>
<feature type="compositionally biased region" description="Polar residues" evidence="1">
    <location>
        <begin position="11"/>
        <end position="21"/>
    </location>
</feature>
<evidence type="ECO:0000256" key="1">
    <source>
        <dbReference type="SAM" id="MobiDB-lite"/>
    </source>
</evidence>
<gene>
    <name evidence="2" type="ORF">Q9L58_001256</name>
</gene>
<feature type="region of interest" description="Disordered" evidence="1">
    <location>
        <begin position="1"/>
        <end position="133"/>
    </location>
</feature>
<feature type="compositionally biased region" description="Low complexity" evidence="1">
    <location>
        <begin position="72"/>
        <end position="83"/>
    </location>
</feature>
<comment type="caution">
    <text evidence="2">The sequence shown here is derived from an EMBL/GenBank/DDBJ whole genome shotgun (WGS) entry which is preliminary data.</text>
</comment>
<name>A0ABR3GUU6_9PEZI</name>
<reference evidence="2 3" key="1">
    <citation type="submission" date="2024-02" db="EMBL/GenBank/DDBJ databases">
        <title>Discinaceae phylogenomics.</title>
        <authorList>
            <person name="Dirks A.C."/>
            <person name="James T.Y."/>
        </authorList>
    </citation>
    <scope>NUCLEOTIDE SEQUENCE [LARGE SCALE GENOMIC DNA]</scope>
    <source>
        <strain evidence="2 3">ACD0624</strain>
    </source>
</reference>
<protein>
    <submittedName>
        <fullName evidence="2">Uncharacterized protein</fullName>
    </submittedName>
</protein>
<dbReference type="Proteomes" id="UP001447188">
    <property type="component" value="Unassembled WGS sequence"/>
</dbReference>
<sequence length="133" mass="13993">MLDSLKDKTGIPNTTNGTTVIKSPELLSLSVPREYNPSTFSAQLRGRSDSGVYPQSARMRSDSNFSSPPYSPAGGNPQANGGPYSPYKDSPSLTGGQFSPYRVDDKGASDYMSANPGAPKYPPDAKIGIGQAS</sequence>